<evidence type="ECO:0000256" key="2">
    <source>
        <dbReference type="ARBA" id="ARBA00022723"/>
    </source>
</evidence>
<accession>A0ABU2WFY2</accession>
<comment type="similarity">
    <text evidence="1">Belongs to the HMG-CoA lyase family.</text>
</comment>
<name>A0ABU2WFY2_9GAMM</name>
<sequence length="329" mass="36096">MSDFPKKVEFHEEGVREGFQIEPVTYPRAQRVALLDALSETGLAQIQVGSLVNPRKVPQMADTLELFAEIKKNPKVRYTLLWLNESGYQKSRAVQGAFNHAPLMYYLTDAFAMRNNNRTAADMRAEQEVWLDRYLADGAMVQKVYVMTAWGCNLGGPVSLETVTDAFKHAIGLFRARKLPIPPLYLADTMGWASPEEVKRRVGAVRELAPEARIGLHLHDTRGLGGANVYAALSMGVTLFDASVAGLGGCPFAGHKARQTSGNICTEDMVFLCHELGIETGIDLEKLIEASRMAEDIIGRPLMGRVMHSGSLKAFREGKAADSACVSVP</sequence>
<dbReference type="SUPFAM" id="SSF51569">
    <property type="entry name" value="Aldolase"/>
    <property type="match status" value="1"/>
</dbReference>
<keyword evidence="3 5" id="KW-0456">Lyase</keyword>
<dbReference type="Pfam" id="PF00682">
    <property type="entry name" value="HMGL-like"/>
    <property type="match status" value="1"/>
</dbReference>
<dbReference type="Gene3D" id="3.20.20.70">
    <property type="entry name" value="Aldolase class I"/>
    <property type="match status" value="1"/>
</dbReference>
<proteinExistence type="inferred from homology"/>
<evidence type="ECO:0000313" key="5">
    <source>
        <dbReference type="EMBL" id="MDT0496194.1"/>
    </source>
</evidence>
<dbReference type="EMBL" id="JAVRIC010000002">
    <property type="protein sequence ID" value="MDT0496194.1"/>
    <property type="molecule type" value="Genomic_DNA"/>
</dbReference>
<evidence type="ECO:0000256" key="3">
    <source>
        <dbReference type="ARBA" id="ARBA00023239"/>
    </source>
</evidence>
<dbReference type="PANTHER" id="PTHR42738">
    <property type="entry name" value="HYDROXYMETHYLGLUTARYL-COA LYASE"/>
    <property type="match status" value="1"/>
</dbReference>
<dbReference type="InterPro" id="IPR000891">
    <property type="entry name" value="PYR_CT"/>
</dbReference>
<dbReference type="Proteomes" id="UP001254608">
    <property type="component" value="Unassembled WGS sequence"/>
</dbReference>
<keyword evidence="2" id="KW-0479">Metal-binding</keyword>
<dbReference type="GO" id="GO:0016829">
    <property type="term" value="F:lyase activity"/>
    <property type="evidence" value="ECO:0007669"/>
    <property type="project" value="UniProtKB-KW"/>
</dbReference>
<dbReference type="CDD" id="cd07938">
    <property type="entry name" value="DRE_TIM_HMGL"/>
    <property type="match status" value="1"/>
</dbReference>
<keyword evidence="6" id="KW-1185">Reference proteome</keyword>
<evidence type="ECO:0000259" key="4">
    <source>
        <dbReference type="PROSITE" id="PS50991"/>
    </source>
</evidence>
<protein>
    <submittedName>
        <fullName evidence="5">Hydroxymethylglutaryl-CoA lyase</fullName>
    </submittedName>
</protein>
<dbReference type="InterPro" id="IPR013785">
    <property type="entry name" value="Aldolase_TIM"/>
</dbReference>
<dbReference type="PROSITE" id="PS50991">
    <property type="entry name" value="PYR_CT"/>
    <property type="match status" value="1"/>
</dbReference>
<evidence type="ECO:0000313" key="6">
    <source>
        <dbReference type="Proteomes" id="UP001254608"/>
    </source>
</evidence>
<feature type="domain" description="Pyruvate carboxyltransferase" evidence="4">
    <location>
        <begin position="8"/>
        <end position="288"/>
    </location>
</feature>
<reference evidence="5 6" key="1">
    <citation type="submission" date="2023-09" db="EMBL/GenBank/DDBJ databases">
        <authorList>
            <person name="Rey-Velasco X."/>
        </authorList>
    </citation>
    <scope>NUCLEOTIDE SEQUENCE [LARGE SCALE GENOMIC DNA]</scope>
    <source>
        <strain evidence="5 6">W345</strain>
    </source>
</reference>
<dbReference type="InterPro" id="IPR043594">
    <property type="entry name" value="HMGL"/>
</dbReference>
<gene>
    <name evidence="5" type="ORF">RM530_02280</name>
</gene>
<evidence type="ECO:0000256" key="1">
    <source>
        <dbReference type="ARBA" id="ARBA00009405"/>
    </source>
</evidence>
<comment type="caution">
    <text evidence="5">The sequence shown here is derived from an EMBL/GenBank/DDBJ whole genome shotgun (WGS) entry which is preliminary data.</text>
</comment>
<dbReference type="RefSeq" id="WP_311363583.1">
    <property type="nucleotide sequence ID" value="NZ_JAVRIC010000002.1"/>
</dbReference>
<organism evidence="5 6">
    <name type="scientific">Banduia mediterranea</name>
    <dbReference type="NCBI Taxonomy" id="3075609"/>
    <lineage>
        <taxon>Bacteria</taxon>
        <taxon>Pseudomonadati</taxon>
        <taxon>Pseudomonadota</taxon>
        <taxon>Gammaproteobacteria</taxon>
        <taxon>Nevskiales</taxon>
        <taxon>Algiphilaceae</taxon>
        <taxon>Banduia</taxon>
    </lineage>
</organism>
<dbReference type="PANTHER" id="PTHR42738:SF7">
    <property type="entry name" value="HYDROXYMETHYLGLUTARYL-COA LYASE"/>
    <property type="match status" value="1"/>
</dbReference>